<dbReference type="GO" id="GO:0008930">
    <property type="term" value="F:methylthioadenosine nucleosidase activity"/>
    <property type="evidence" value="ECO:0007669"/>
    <property type="project" value="UniProtKB-EC"/>
</dbReference>
<dbReference type="STRING" id="267748.MMOB2770"/>
<dbReference type="InterPro" id="IPR035994">
    <property type="entry name" value="Nucleoside_phosphorylase_sf"/>
</dbReference>
<protein>
    <submittedName>
        <fullName evidence="2">5'-methylthioadenosine/S-adenosylhomocysteine nucleosidase</fullName>
        <ecNumber evidence="2">3.2.2.16</ecNumber>
        <ecNumber evidence="2">3.2.2.9</ecNumber>
    </submittedName>
</protein>
<sequence>MIYGLVYADNNEFHELYNWELIETKIINSYTFKIFKKLDTQIILLETKIGLMNASLALVTLLENFQINFIINYGAVGALKQNFKLYEVVIPRKVYFLDVITPWYEPGQFPNEKSHFNNNLKNWKNWKTIDLASSMGFQFGIDKVKEIKKNFPTVSIFDMECAALVFIANKYKKEIFIFKGISDFINENNVLIKDINENIKKASLFALNEALEYINFLDNTNNHAN</sequence>
<dbReference type="GO" id="GO:0008782">
    <property type="term" value="F:adenosylhomocysteine nucleosidase activity"/>
    <property type="evidence" value="ECO:0007669"/>
    <property type="project" value="UniProtKB-EC"/>
</dbReference>
<feature type="domain" description="Nucleoside phosphorylase" evidence="1">
    <location>
        <begin position="3"/>
        <end position="213"/>
    </location>
</feature>
<reference evidence="2 3" key="1">
    <citation type="journal article" date="2004" name="Genome Res.">
        <title>The complete genome and proteome of Mycoplasma mobile.</title>
        <authorList>
            <person name="Jaffe J.D."/>
            <person name="Stange-Thomann N."/>
            <person name="Smith C."/>
            <person name="DeCaprio D."/>
            <person name="Fisher S."/>
            <person name="Butler J."/>
            <person name="Calvo S."/>
            <person name="Elkins T."/>
            <person name="FitzGerald M.G."/>
            <person name="Hafez N."/>
            <person name="Kodira C.D."/>
            <person name="Major J."/>
            <person name="Wang S."/>
            <person name="Wilkinson J."/>
            <person name="Nicol R."/>
            <person name="Nusbaum C."/>
            <person name="Birren B."/>
            <person name="Berg H.C."/>
            <person name="Church G.M."/>
        </authorList>
    </citation>
    <scope>NUCLEOTIDE SEQUENCE [LARGE SCALE GENOMIC DNA]</scope>
    <source>
        <strain evidence="3">ATCC 43663 / 163K / NCTC 11711</strain>
    </source>
</reference>
<dbReference type="AlphaFoldDB" id="Q6KI13"/>
<gene>
    <name evidence="2" type="primary">pfs</name>
    <name evidence="2" type="ordered locus">MMOB2770</name>
</gene>
<proteinExistence type="predicted"/>
<dbReference type="GO" id="GO:0009116">
    <property type="term" value="P:nucleoside metabolic process"/>
    <property type="evidence" value="ECO:0007669"/>
    <property type="project" value="InterPro"/>
</dbReference>
<keyword evidence="3" id="KW-1185">Reference proteome</keyword>
<dbReference type="PANTHER" id="PTHR46832">
    <property type="entry name" value="5'-METHYLTHIOADENOSINE/S-ADENOSYLHOMOCYSTEINE NUCLEOSIDASE"/>
    <property type="match status" value="1"/>
</dbReference>
<keyword evidence="2" id="KW-0326">Glycosidase</keyword>
<accession>Q6KI13</accession>
<dbReference type="EC" id="3.2.2.9" evidence="2"/>
<dbReference type="EMBL" id="AE017308">
    <property type="protein sequence ID" value="AAT27763.1"/>
    <property type="molecule type" value="Genomic_DNA"/>
</dbReference>
<evidence type="ECO:0000313" key="2">
    <source>
        <dbReference type="EMBL" id="AAT27763.1"/>
    </source>
</evidence>
<dbReference type="Proteomes" id="UP000009072">
    <property type="component" value="Chromosome"/>
</dbReference>
<dbReference type="InterPro" id="IPR000845">
    <property type="entry name" value="Nucleoside_phosphorylase_d"/>
</dbReference>
<evidence type="ECO:0000259" key="1">
    <source>
        <dbReference type="Pfam" id="PF01048"/>
    </source>
</evidence>
<dbReference type="RefSeq" id="WP_011264797.1">
    <property type="nucleotide sequence ID" value="NC_006908.1"/>
</dbReference>
<dbReference type="NCBIfam" id="NF005522">
    <property type="entry name" value="PRK07164.1"/>
    <property type="match status" value="1"/>
</dbReference>
<dbReference type="HOGENOM" id="CLU_031248_2_2_14"/>
<dbReference type="GO" id="GO:0005829">
    <property type="term" value="C:cytosol"/>
    <property type="evidence" value="ECO:0007669"/>
    <property type="project" value="TreeGrafter"/>
</dbReference>
<organism evidence="2 3">
    <name type="scientific">Mycoplasma mobile (strain ATCC 43663 / 163K / NCTC 11711)</name>
    <name type="common">Mesomycoplasma mobile</name>
    <dbReference type="NCBI Taxonomy" id="267748"/>
    <lineage>
        <taxon>Bacteria</taxon>
        <taxon>Bacillati</taxon>
        <taxon>Mycoplasmatota</taxon>
        <taxon>Mycoplasmoidales</taxon>
        <taxon>Metamycoplasmataceae</taxon>
        <taxon>Mesomycoplasma</taxon>
    </lineage>
</organism>
<dbReference type="CDD" id="cd09008">
    <property type="entry name" value="MTAN"/>
    <property type="match status" value="1"/>
</dbReference>
<dbReference type="KEGG" id="mmo:MMOB2770"/>
<keyword evidence="2" id="KW-0378">Hydrolase</keyword>
<dbReference type="OrthoDB" id="396418at2"/>
<dbReference type="eggNOG" id="COG0775">
    <property type="taxonomic scope" value="Bacteria"/>
</dbReference>
<dbReference type="EC" id="3.2.2.16" evidence="2"/>
<dbReference type="SUPFAM" id="SSF53167">
    <property type="entry name" value="Purine and uridine phosphorylases"/>
    <property type="match status" value="1"/>
</dbReference>
<dbReference type="PANTHER" id="PTHR46832:SF1">
    <property type="entry name" value="5'-METHYLTHIOADENOSINE_S-ADENOSYLHOMOCYSTEINE NUCLEOSIDASE"/>
    <property type="match status" value="1"/>
</dbReference>
<dbReference type="GO" id="GO:0019284">
    <property type="term" value="P:L-methionine salvage from S-adenosylmethionine"/>
    <property type="evidence" value="ECO:0007669"/>
    <property type="project" value="TreeGrafter"/>
</dbReference>
<name>Q6KI13_MYCM1</name>
<evidence type="ECO:0000313" key="3">
    <source>
        <dbReference type="Proteomes" id="UP000009072"/>
    </source>
</evidence>
<dbReference type="Gene3D" id="3.40.50.1580">
    <property type="entry name" value="Nucleoside phosphorylase domain"/>
    <property type="match status" value="1"/>
</dbReference>
<dbReference type="Pfam" id="PF01048">
    <property type="entry name" value="PNP_UDP_1"/>
    <property type="match status" value="1"/>
</dbReference>